<keyword evidence="1" id="KW-1133">Transmembrane helix</keyword>
<keyword evidence="1" id="KW-0472">Membrane</keyword>
<dbReference type="EMBL" id="BMYQ01000016">
    <property type="protein sequence ID" value="GGW43603.1"/>
    <property type="molecule type" value="Genomic_DNA"/>
</dbReference>
<comment type="caution">
    <text evidence="2">The sequence shown here is derived from an EMBL/GenBank/DDBJ whole genome shotgun (WGS) entry which is preliminary data.</text>
</comment>
<dbReference type="AlphaFoldDB" id="A0A918J484"/>
<evidence type="ECO:0000313" key="3">
    <source>
        <dbReference type="Proteomes" id="UP000628984"/>
    </source>
</evidence>
<proteinExistence type="predicted"/>
<evidence type="ECO:0000256" key="1">
    <source>
        <dbReference type="SAM" id="Phobius"/>
    </source>
</evidence>
<sequence length="62" mass="7000">MRFIDPDHPFYRRAWVRWAITLFTLGWATLEFSMGEPGWGILFGAVGAVAAYKLLIVGPSDK</sequence>
<dbReference type="RefSeq" id="WP_189635162.1">
    <property type="nucleotide sequence ID" value="NZ_BMYQ01000016.1"/>
</dbReference>
<organism evidence="2 3">
    <name type="scientific">Gemmobacter lanyuensis</name>
    <dbReference type="NCBI Taxonomy" id="1054497"/>
    <lineage>
        <taxon>Bacteria</taxon>
        <taxon>Pseudomonadati</taxon>
        <taxon>Pseudomonadota</taxon>
        <taxon>Alphaproteobacteria</taxon>
        <taxon>Rhodobacterales</taxon>
        <taxon>Paracoccaceae</taxon>
        <taxon>Gemmobacter</taxon>
    </lineage>
</organism>
<evidence type="ECO:0000313" key="2">
    <source>
        <dbReference type="EMBL" id="GGW43603.1"/>
    </source>
</evidence>
<dbReference type="Proteomes" id="UP000628984">
    <property type="component" value="Unassembled WGS sequence"/>
</dbReference>
<keyword evidence="3" id="KW-1185">Reference proteome</keyword>
<feature type="transmembrane region" description="Helical" evidence="1">
    <location>
        <begin position="38"/>
        <end position="56"/>
    </location>
</feature>
<feature type="transmembrane region" description="Helical" evidence="1">
    <location>
        <begin position="15"/>
        <end position="32"/>
    </location>
</feature>
<evidence type="ECO:0008006" key="4">
    <source>
        <dbReference type="Google" id="ProtNLM"/>
    </source>
</evidence>
<gene>
    <name evidence="2" type="ORF">GCM10011452_34850</name>
</gene>
<accession>A0A918J484</accession>
<name>A0A918J484_9RHOB</name>
<protein>
    <recommendedName>
        <fullName evidence="4">DUF3329 domain-containing protein</fullName>
    </recommendedName>
</protein>
<reference evidence="2" key="1">
    <citation type="journal article" date="2014" name="Int. J. Syst. Evol. Microbiol.">
        <title>Complete genome sequence of Corynebacterium casei LMG S-19264T (=DSM 44701T), isolated from a smear-ripened cheese.</title>
        <authorList>
            <consortium name="US DOE Joint Genome Institute (JGI-PGF)"/>
            <person name="Walter F."/>
            <person name="Albersmeier A."/>
            <person name="Kalinowski J."/>
            <person name="Ruckert C."/>
        </authorList>
    </citation>
    <scope>NUCLEOTIDE SEQUENCE</scope>
    <source>
        <strain evidence="2">KCTC 23714</strain>
    </source>
</reference>
<keyword evidence="1" id="KW-0812">Transmembrane</keyword>
<reference evidence="2" key="2">
    <citation type="submission" date="2020-09" db="EMBL/GenBank/DDBJ databases">
        <authorList>
            <person name="Sun Q."/>
            <person name="Kim S."/>
        </authorList>
    </citation>
    <scope>NUCLEOTIDE SEQUENCE</scope>
    <source>
        <strain evidence="2">KCTC 23714</strain>
    </source>
</reference>